<evidence type="ECO:0000256" key="8">
    <source>
        <dbReference type="PIRNR" id="PIRNR000071"/>
    </source>
</evidence>
<accession>A1WYL5</accession>
<name>A1WYL5_HALHL</name>
<dbReference type="HOGENOM" id="CLU_128747_3_1_6"/>
<dbReference type="Proteomes" id="UP000000647">
    <property type="component" value="Chromosome"/>
</dbReference>
<feature type="binding site" evidence="9">
    <location>
        <position position="41"/>
    </location>
    <ligand>
        <name>Fe cation</name>
        <dbReference type="ChEBI" id="CHEBI:24875"/>
    </ligand>
</feature>
<dbReference type="RefSeq" id="WP_011814799.1">
    <property type="nucleotide sequence ID" value="NC_008789.1"/>
</dbReference>
<dbReference type="PIRSF" id="PIRSF000071">
    <property type="entry name" value="Rubredoxin"/>
    <property type="match status" value="1"/>
</dbReference>
<keyword evidence="6 8" id="KW-0249">Electron transport</keyword>
<dbReference type="eggNOG" id="COG1773">
    <property type="taxonomic scope" value="Bacteria"/>
</dbReference>
<dbReference type="AlphaFoldDB" id="A1WYL5"/>
<dbReference type="OrthoDB" id="9808980at2"/>
<evidence type="ECO:0000313" key="11">
    <source>
        <dbReference type="EMBL" id="ABM62777.1"/>
    </source>
</evidence>
<keyword evidence="12" id="KW-1185">Reference proteome</keyword>
<evidence type="ECO:0000256" key="1">
    <source>
        <dbReference type="ARBA" id="ARBA00002792"/>
    </source>
</evidence>
<feature type="domain" description="Rubredoxin-like" evidence="10">
    <location>
        <begin position="3"/>
        <end position="54"/>
    </location>
</feature>
<evidence type="ECO:0000313" key="12">
    <source>
        <dbReference type="Proteomes" id="UP000000647"/>
    </source>
</evidence>
<dbReference type="GO" id="GO:0043448">
    <property type="term" value="P:alkane catabolic process"/>
    <property type="evidence" value="ECO:0007669"/>
    <property type="project" value="TreeGrafter"/>
</dbReference>
<evidence type="ECO:0000259" key="10">
    <source>
        <dbReference type="PROSITE" id="PS50903"/>
    </source>
</evidence>
<dbReference type="GO" id="GO:0009055">
    <property type="term" value="F:electron transfer activity"/>
    <property type="evidence" value="ECO:0007669"/>
    <property type="project" value="InterPro"/>
</dbReference>
<dbReference type="SUPFAM" id="SSF57802">
    <property type="entry name" value="Rubredoxin-like"/>
    <property type="match status" value="1"/>
</dbReference>
<proteinExistence type="inferred from homology"/>
<feature type="binding site" evidence="9">
    <location>
        <position position="8"/>
    </location>
    <ligand>
        <name>Fe cation</name>
        <dbReference type="ChEBI" id="CHEBI:24875"/>
    </ligand>
</feature>
<dbReference type="CDD" id="cd00730">
    <property type="entry name" value="rubredoxin"/>
    <property type="match status" value="1"/>
</dbReference>
<dbReference type="EMBL" id="CP000544">
    <property type="protein sequence ID" value="ABM62777.1"/>
    <property type="molecule type" value="Genomic_DNA"/>
</dbReference>
<dbReference type="GO" id="GO:0005506">
    <property type="term" value="F:iron ion binding"/>
    <property type="evidence" value="ECO:0007669"/>
    <property type="project" value="InterPro"/>
</dbReference>
<dbReference type="InterPro" id="IPR050526">
    <property type="entry name" value="Rubredoxin_ET"/>
</dbReference>
<dbReference type="KEGG" id="hha:Hhal_2013"/>
<comment type="pathway">
    <text evidence="2">Hydrocarbon metabolism; alkane degradation.</text>
</comment>
<feature type="binding site" evidence="9">
    <location>
        <position position="11"/>
    </location>
    <ligand>
        <name>Fe cation</name>
        <dbReference type="ChEBI" id="CHEBI:24875"/>
    </ligand>
</feature>
<comment type="cofactor">
    <cofactor evidence="8 9">
        <name>Fe(3+)</name>
        <dbReference type="ChEBI" id="CHEBI:29034"/>
    </cofactor>
    <text evidence="8 9">Binds 1 Fe(3+) ion per subunit.</text>
</comment>
<dbReference type="Gene3D" id="2.20.28.10">
    <property type="match status" value="1"/>
</dbReference>
<dbReference type="InterPro" id="IPR024934">
    <property type="entry name" value="Rubredoxin-like_dom"/>
</dbReference>
<organism evidence="11 12">
    <name type="scientific">Halorhodospira halophila (strain DSM 244 / SL1)</name>
    <name type="common">Ectothiorhodospira halophila (strain DSM 244 / SL1)</name>
    <dbReference type="NCBI Taxonomy" id="349124"/>
    <lineage>
        <taxon>Bacteria</taxon>
        <taxon>Pseudomonadati</taxon>
        <taxon>Pseudomonadota</taxon>
        <taxon>Gammaproteobacteria</taxon>
        <taxon>Chromatiales</taxon>
        <taxon>Ectothiorhodospiraceae</taxon>
        <taxon>Halorhodospira</taxon>
    </lineage>
</organism>
<dbReference type="PANTHER" id="PTHR47627:SF1">
    <property type="entry name" value="RUBREDOXIN-1-RELATED"/>
    <property type="match status" value="1"/>
</dbReference>
<comment type="function">
    <text evidence="1">Involved in the hydrocarbon hydroxylating system, which transfers electrons from NADH to rubredoxin reductase and then through rubredoxin to alkane 1 monooxygenase.</text>
</comment>
<comment type="similarity">
    <text evidence="3 8">Belongs to the rubredoxin family.</text>
</comment>
<evidence type="ECO:0000256" key="2">
    <source>
        <dbReference type="ARBA" id="ARBA00004933"/>
    </source>
</evidence>
<dbReference type="FunFam" id="2.20.28.10:FF:000001">
    <property type="entry name" value="Rubredoxin"/>
    <property type="match status" value="1"/>
</dbReference>
<dbReference type="Pfam" id="PF00301">
    <property type="entry name" value="Rubredoxin"/>
    <property type="match status" value="1"/>
</dbReference>
<dbReference type="PRINTS" id="PR00163">
    <property type="entry name" value="RUBREDOXIN"/>
</dbReference>
<reference evidence="12" key="1">
    <citation type="submission" date="2006-12" db="EMBL/GenBank/DDBJ databases">
        <title>Complete sequence of Halorhodospira halophila SL1.</title>
        <authorList>
            <consortium name="US DOE Joint Genome Institute"/>
            <person name="Copeland A."/>
            <person name="Lucas S."/>
            <person name="Lapidus A."/>
            <person name="Barry K."/>
            <person name="Detter J.C."/>
            <person name="Glavina del Rio T."/>
            <person name="Hammon N."/>
            <person name="Israni S."/>
            <person name="Dalin E."/>
            <person name="Tice H."/>
            <person name="Pitluck S."/>
            <person name="Saunders E."/>
            <person name="Brettin T."/>
            <person name="Bruce D."/>
            <person name="Han C."/>
            <person name="Tapia R."/>
            <person name="Schmutz J."/>
            <person name="Larimer F."/>
            <person name="Land M."/>
            <person name="Hauser L."/>
            <person name="Kyrpides N."/>
            <person name="Mikhailova N."/>
            <person name="Hoff W."/>
            <person name="Richardson P."/>
        </authorList>
    </citation>
    <scope>NUCLEOTIDE SEQUENCE [LARGE SCALE GENOMIC DNA]</scope>
    <source>
        <strain evidence="12">DSM 244 / SL1</strain>
    </source>
</reference>
<sequence length="56" mass="6287">MAERVWVCTVCGWMYDESQGVPEQGIEPGTPFEDLPEEFLCPECSAGKEAFEVMEV</sequence>
<dbReference type="PROSITE" id="PS50903">
    <property type="entry name" value="RUBREDOXIN_LIKE"/>
    <property type="match status" value="1"/>
</dbReference>
<evidence type="ECO:0000256" key="5">
    <source>
        <dbReference type="ARBA" id="ARBA00022723"/>
    </source>
</evidence>
<dbReference type="PANTHER" id="PTHR47627">
    <property type="entry name" value="RUBREDOXIN"/>
    <property type="match status" value="1"/>
</dbReference>
<dbReference type="STRING" id="349124.Hhal_2013"/>
<protein>
    <recommendedName>
        <fullName evidence="8">Rubredoxin</fullName>
    </recommendedName>
</protein>
<dbReference type="InterPro" id="IPR024935">
    <property type="entry name" value="Rubredoxin_dom"/>
</dbReference>
<feature type="binding site" evidence="9">
    <location>
        <position position="44"/>
    </location>
    <ligand>
        <name>Fe cation</name>
        <dbReference type="ChEBI" id="CHEBI:24875"/>
    </ligand>
</feature>
<dbReference type="InterPro" id="IPR024922">
    <property type="entry name" value="Rubredoxin"/>
</dbReference>
<evidence type="ECO:0000256" key="6">
    <source>
        <dbReference type="ARBA" id="ARBA00022982"/>
    </source>
</evidence>
<keyword evidence="4 8" id="KW-0813">Transport</keyword>
<gene>
    <name evidence="11" type="ordered locus">Hhal_2013</name>
</gene>
<evidence type="ECO:0000256" key="3">
    <source>
        <dbReference type="ARBA" id="ARBA00005337"/>
    </source>
</evidence>
<keyword evidence="5 8" id="KW-0479">Metal-binding</keyword>
<evidence type="ECO:0000256" key="4">
    <source>
        <dbReference type="ARBA" id="ARBA00022448"/>
    </source>
</evidence>
<reference evidence="11 12" key="2">
    <citation type="journal article" date="2013" name="Stand. Genomic Sci.">
        <title>Complete genome sequence of Halorhodospira halophila SL1.</title>
        <authorList>
            <person name="Challacombe J.F."/>
            <person name="Majid S."/>
            <person name="Deole R."/>
            <person name="Brettin T.S."/>
            <person name="Bruce D."/>
            <person name="Delano S.F."/>
            <person name="Detter J.C."/>
            <person name="Gleasner C.D."/>
            <person name="Han C.S."/>
            <person name="Misra M."/>
            <person name="Reitenga K.G."/>
            <person name="Mikhailova N."/>
            <person name="Woyke T."/>
            <person name="Pitluck S."/>
            <person name="Nolan M."/>
            <person name="Land M.L."/>
            <person name="Saunders E."/>
            <person name="Tapia R."/>
            <person name="Lapidus A."/>
            <person name="Ivanova N."/>
            <person name="Hoff W.D."/>
        </authorList>
    </citation>
    <scope>NUCLEOTIDE SEQUENCE [LARGE SCALE GENOMIC DNA]</scope>
    <source>
        <strain evidence="12">DSM 244 / SL1</strain>
    </source>
</reference>
<keyword evidence="7 8" id="KW-0408">Iron</keyword>
<evidence type="ECO:0000256" key="7">
    <source>
        <dbReference type="ARBA" id="ARBA00023004"/>
    </source>
</evidence>
<evidence type="ECO:0000256" key="9">
    <source>
        <dbReference type="PIRSR" id="PIRSR000071-1"/>
    </source>
</evidence>